<evidence type="ECO:0000313" key="2">
    <source>
        <dbReference type="Proteomes" id="UP001595833"/>
    </source>
</evidence>
<evidence type="ECO:0000313" key="1">
    <source>
        <dbReference type="EMBL" id="MFC5054549.1"/>
    </source>
</evidence>
<keyword evidence="2" id="KW-1185">Reference proteome</keyword>
<organism evidence="1 2">
    <name type="scientific">Saccharothrix xinjiangensis</name>
    <dbReference type="NCBI Taxonomy" id="204798"/>
    <lineage>
        <taxon>Bacteria</taxon>
        <taxon>Bacillati</taxon>
        <taxon>Actinomycetota</taxon>
        <taxon>Actinomycetes</taxon>
        <taxon>Pseudonocardiales</taxon>
        <taxon>Pseudonocardiaceae</taxon>
        <taxon>Saccharothrix</taxon>
    </lineage>
</organism>
<protein>
    <submittedName>
        <fullName evidence="1">Uncharacterized protein</fullName>
    </submittedName>
</protein>
<dbReference type="Proteomes" id="UP001595833">
    <property type="component" value="Unassembled WGS sequence"/>
</dbReference>
<dbReference type="RefSeq" id="WP_380646298.1">
    <property type="nucleotide sequence ID" value="NZ_JBHSJB010000011.1"/>
</dbReference>
<name>A0ABV9XYN3_9PSEU</name>
<dbReference type="EMBL" id="JBHSJB010000011">
    <property type="protein sequence ID" value="MFC5054549.1"/>
    <property type="molecule type" value="Genomic_DNA"/>
</dbReference>
<comment type="caution">
    <text evidence="1">The sequence shown here is derived from an EMBL/GenBank/DDBJ whole genome shotgun (WGS) entry which is preliminary data.</text>
</comment>
<reference evidence="2" key="1">
    <citation type="journal article" date="2019" name="Int. J. Syst. Evol. Microbiol.">
        <title>The Global Catalogue of Microorganisms (GCM) 10K type strain sequencing project: providing services to taxonomists for standard genome sequencing and annotation.</title>
        <authorList>
            <consortium name="The Broad Institute Genomics Platform"/>
            <consortium name="The Broad Institute Genome Sequencing Center for Infectious Disease"/>
            <person name="Wu L."/>
            <person name="Ma J."/>
        </authorList>
    </citation>
    <scope>NUCLEOTIDE SEQUENCE [LARGE SCALE GENOMIC DNA]</scope>
    <source>
        <strain evidence="2">KCTC 12848</strain>
    </source>
</reference>
<proteinExistence type="predicted"/>
<gene>
    <name evidence="1" type="ORF">ACFPFM_12385</name>
</gene>
<sequence length="321" mass="34685">MLTAASFSLLLAGCGADAARSHPLAGLPEPPGQTVEKKAEGLPISGSIAVQLPFAPIEFSLDTTGKFSVKVSHKIVTPYGQVSFNGEVPLAQGGGPGPADPQDASQLFICQKGTNRQVCEAYQLGSGRTMRIEQDGQFVREVSRDRVIVEAASGSKIAVIDAGPPKSTEPRGPAEIAVKKFHFHETSAETVVDLEADFGGVGGDISYDHVTGELKAYGAARIARSTKYDEKKWNDRPSWLENFALKKEDHPVPDGYLPGEKDCAEVKPEDWRENFAADELGSYALVACIKTAEADLGYLVVRPEDGKPRGYHVYSRIWVRR</sequence>
<accession>A0ABV9XYN3</accession>